<evidence type="ECO:0000256" key="2">
    <source>
        <dbReference type="SAM" id="SignalP"/>
    </source>
</evidence>
<protein>
    <recommendedName>
        <fullName evidence="5">EG95</fullName>
    </recommendedName>
</protein>
<feature type="signal peptide" evidence="2">
    <location>
        <begin position="1"/>
        <end position="24"/>
    </location>
</feature>
<comment type="caution">
    <text evidence="3">The sequence shown here is derived from an EMBL/GenBank/DDBJ whole genome shotgun (WGS) entry which is preliminary data.</text>
</comment>
<dbReference type="RefSeq" id="XP_024345712.1">
    <property type="nucleotide sequence ID" value="XM_024499875.1"/>
</dbReference>
<dbReference type="KEGG" id="egl:EGR_10626"/>
<dbReference type="Proteomes" id="UP000019149">
    <property type="component" value="Unassembled WGS sequence"/>
</dbReference>
<dbReference type="AlphaFoldDB" id="W6U1W6"/>
<accession>W6U1W6</accession>
<dbReference type="GeneID" id="36346341"/>
<organism evidence="3 4">
    <name type="scientific">Echinococcus granulosus</name>
    <name type="common">Hydatid tapeworm</name>
    <dbReference type="NCBI Taxonomy" id="6210"/>
    <lineage>
        <taxon>Eukaryota</taxon>
        <taxon>Metazoa</taxon>
        <taxon>Spiralia</taxon>
        <taxon>Lophotrochozoa</taxon>
        <taxon>Platyhelminthes</taxon>
        <taxon>Cestoda</taxon>
        <taxon>Eucestoda</taxon>
        <taxon>Cyclophyllidea</taxon>
        <taxon>Taeniidae</taxon>
        <taxon>Echinococcus</taxon>
        <taxon>Echinococcus granulosus group</taxon>
    </lineage>
</organism>
<sequence length="176" mass="19013">MRRLFVLMAVLYFCLVLLASSVLAQEGNEIQQDDLAGDRMVFRSTKWTLLNSTAGRLSWDQKKLSEIGVNSIDASVTPIYVHGPTIEDKADVKTGNIIFYGLMQTTDYQLNLKALRTGRTALYNTIHFTTGSAEDDKITTTTGTTEGKEGGASSGGFALSSTISAALLACMTMVLA</sequence>
<feature type="region of interest" description="Disordered" evidence="1">
    <location>
        <begin position="135"/>
        <end position="154"/>
    </location>
</feature>
<feature type="chain" id="PRO_5004881900" description="EG95" evidence="2">
    <location>
        <begin position="25"/>
        <end position="176"/>
    </location>
</feature>
<evidence type="ECO:0000256" key="1">
    <source>
        <dbReference type="SAM" id="MobiDB-lite"/>
    </source>
</evidence>
<dbReference type="EMBL" id="APAU02000243">
    <property type="protein sequence ID" value="EUB54516.1"/>
    <property type="molecule type" value="Genomic_DNA"/>
</dbReference>
<evidence type="ECO:0008006" key="5">
    <source>
        <dbReference type="Google" id="ProtNLM"/>
    </source>
</evidence>
<dbReference type="CTD" id="36346341"/>
<evidence type="ECO:0000313" key="3">
    <source>
        <dbReference type="EMBL" id="EUB54516.1"/>
    </source>
</evidence>
<keyword evidence="4" id="KW-1185">Reference proteome</keyword>
<gene>
    <name evidence="3" type="ORF">EGR_10626</name>
</gene>
<evidence type="ECO:0000313" key="4">
    <source>
        <dbReference type="Proteomes" id="UP000019149"/>
    </source>
</evidence>
<name>W6U1W6_ECHGR</name>
<proteinExistence type="predicted"/>
<keyword evidence="2" id="KW-0732">Signal</keyword>
<reference evidence="3 4" key="1">
    <citation type="journal article" date="2013" name="Nat. Genet.">
        <title>The genome of the hydatid tapeworm Echinococcus granulosus.</title>
        <authorList>
            <person name="Zheng H."/>
            <person name="Zhang W."/>
            <person name="Zhang L."/>
            <person name="Zhang Z."/>
            <person name="Li J."/>
            <person name="Lu G."/>
            <person name="Zhu Y."/>
            <person name="Wang Y."/>
            <person name="Huang Y."/>
            <person name="Liu J."/>
            <person name="Kang H."/>
            <person name="Chen J."/>
            <person name="Wang L."/>
            <person name="Chen A."/>
            <person name="Yu S."/>
            <person name="Gao Z."/>
            <person name="Jin L."/>
            <person name="Gu W."/>
            <person name="Wang Z."/>
            <person name="Zhao L."/>
            <person name="Shi B."/>
            <person name="Wen H."/>
            <person name="Lin R."/>
            <person name="Jones M.K."/>
            <person name="Brejova B."/>
            <person name="Vinar T."/>
            <person name="Zhao G."/>
            <person name="McManus D.P."/>
            <person name="Chen Z."/>
            <person name="Zhou Y."/>
            <person name="Wang S."/>
        </authorList>
    </citation>
    <scope>NUCLEOTIDE SEQUENCE [LARGE SCALE GENOMIC DNA]</scope>
</reference>